<feature type="compositionally biased region" description="Polar residues" evidence="1">
    <location>
        <begin position="1"/>
        <end position="10"/>
    </location>
</feature>
<dbReference type="Proteomes" id="UP000765509">
    <property type="component" value="Unassembled WGS sequence"/>
</dbReference>
<dbReference type="EMBL" id="AVOT02015729">
    <property type="protein sequence ID" value="MBW0500263.1"/>
    <property type="molecule type" value="Genomic_DNA"/>
</dbReference>
<feature type="compositionally biased region" description="Basic and acidic residues" evidence="1">
    <location>
        <begin position="43"/>
        <end position="54"/>
    </location>
</feature>
<feature type="compositionally biased region" description="Low complexity" evidence="1">
    <location>
        <begin position="28"/>
        <end position="40"/>
    </location>
</feature>
<reference evidence="2" key="1">
    <citation type="submission" date="2021-03" db="EMBL/GenBank/DDBJ databases">
        <title>Draft genome sequence of rust myrtle Austropuccinia psidii MF-1, a brazilian biotype.</title>
        <authorList>
            <person name="Quecine M.C."/>
            <person name="Pachon D.M.R."/>
            <person name="Bonatelli M.L."/>
            <person name="Correr F.H."/>
            <person name="Franceschini L.M."/>
            <person name="Leite T.F."/>
            <person name="Margarido G.R.A."/>
            <person name="Almeida C.A."/>
            <person name="Ferrarezi J.A."/>
            <person name="Labate C.A."/>
        </authorList>
    </citation>
    <scope>NUCLEOTIDE SEQUENCE</scope>
    <source>
        <strain evidence="2">MF-1</strain>
    </source>
</reference>
<dbReference type="AlphaFoldDB" id="A0A9Q3DGB1"/>
<accession>A0A9Q3DGB1</accession>
<protein>
    <submittedName>
        <fullName evidence="2">Uncharacterized protein</fullName>
    </submittedName>
</protein>
<keyword evidence="3" id="KW-1185">Reference proteome</keyword>
<name>A0A9Q3DGB1_9BASI</name>
<comment type="caution">
    <text evidence="2">The sequence shown here is derived from an EMBL/GenBank/DDBJ whole genome shotgun (WGS) entry which is preliminary data.</text>
</comment>
<evidence type="ECO:0000313" key="3">
    <source>
        <dbReference type="Proteomes" id="UP000765509"/>
    </source>
</evidence>
<organism evidence="2 3">
    <name type="scientific">Austropuccinia psidii MF-1</name>
    <dbReference type="NCBI Taxonomy" id="1389203"/>
    <lineage>
        <taxon>Eukaryota</taxon>
        <taxon>Fungi</taxon>
        <taxon>Dikarya</taxon>
        <taxon>Basidiomycota</taxon>
        <taxon>Pucciniomycotina</taxon>
        <taxon>Pucciniomycetes</taxon>
        <taxon>Pucciniales</taxon>
        <taxon>Sphaerophragmiaceae</taxon>
        <taxon>Austropuccinia</taxon>
    </lineage>
</organism>
<feature type="region of interest" description="Disordered" evidence="1">
    <location>
        <begin position="1"/>
        <end position="70"/>
    </location>
</feature>
<proteinExistence type="predicted"/>
<sequence length="99" mass="11369">MESTIIQTSIHKNKGLPCKKEEGKQGRSPSSFSQKASSQPTFPRREEEKEKGLEETIFTNLQDSKNPKRYHGECLQRGQRLYGIKIQRGTMNETTPFPK</sequence>
<gene>
    <name evidence="2" type="ORF">O181_039978</name>
</gene>
<evidence type="ECO:0000256" key="1">
    <source>
        <dbReference type="SAM" id="MobiDB-lite"/>
    </source>
</evidence>
<evidence type="ECO:0000313" key="2">
    <source>
        <dbReference type="EMBL" id="MBW0500263.1"/>
    </source>
</evidence>